<feature type="non-terminal residue" evidence="14">
    <location>
        <position position="1"/>
    </location>
</feature>
<keyword evidence="3" id="KW-1003">Cell membrane</keyword>
<evidence type="ECO:0000256" key="4">
    <source>
        <dbReference type="ARBA" id="ARBA00022519"/>
    </source>
</evidence>
<reference evidence="14" key="1">
    <citation type="submission" date="2018-05" db="EMBL/GenBank/DDBJ databases">
        <authorList>
            <person name="Lanie J.A."/>
            <person name="Ng W.-L."/>
            <person name="Kazmierczak K.M."/>
            <person name="Andrzejewski T.M."/>
            <person name="Davidsen T.M."/>
            <person name="Wayne K.J."/>
            <person name="Tettelin H."/>
            <person name="Glass J.I."/>
            <person name="Rusch D."/>
            <person name="Podicherti R."/>
            <person name="Tsui H.-C.T."/>
            <person name="Winkler M.E."/>
        </authorList>
    </citation>
    <scope>NUCLEOTIDE SEQUENCE</scope>
</reference>
<gene>
    <name evidence="14" type="ORF">METZ01_LOCUS371392</name>
</gene>
<comment type="similarity">
    <text evidence="2">Belongs to the fatty acid desaturase type 1 family. AlkB subfamily.</text>
</comment>
<dbReference type="EMBL" id="UINC01134781">
    <property type="protein sequence ID" value="SVD18538.1"/>
    <property type="molecule type" value="Genomic_DNA"/>
</dbReference>
<accession>A0A382TB10</accession>
<evidence type="ECO:0000313" key="14">
    <source>
        <dbReference type="EMBL" id="SVD18538.1"/>
    </source>
</evidence>
<evidence type="ECO:0000256" key="9">
    <source>
        <dbReference type="ARBA" id="ARBA00023004"/>
    </source>
</evidence>
<feature type="transmembrane region" description="Helical" evidence="12">
    <location>
        <begin position="54"/>
        <end position="76"/>
    </location>
</feature>
<proteinExistence type="inferred from homology"/>
<keyword evidence="8" id="KW-0560">Oxidoreductase</keyword>
<dbReference type="Pfam" id="PF00487">
    <property type="entry name" value="FA_desaturase"/>
    <property type="match status" value="1"/>
</dbReference>
<evidence type="ECO:0000256" key="8">
    <source>
        <dbReference type="ARBA" id="ARBA00023002"/>
    </source>
</evidence>
<dbReference type="AlphaFoldDB" id="A0A382TB10"/>
<organism evidence="14">
    <name type="scientific">marine metagenome</name>
    <dbReference type="NCBI Taxonomy" id="408172"/>
    <lineage>
        <taxon>unclassified sequences</taxon>
        <taxon>metagenomes</taxon>
        <taxon>ecological metagenomes</taxon>
    </lineage>
</organism>
<name>A0A382TB10_9ZZZZ</name>
<evidence type="ECO:0000259" key="13">
    <source>
        <dbReference type="Pfam" id="PF00487"/>
    </source>
</evidence>
<feature type="transmembrane region" description="Helical" evidence="12">
    <location>
        <begin position="22"/>
        <end position="42"/>
    </location>
</feature>
<dbReference type="PANTHER" id="PTHR38674:SF1">
    <property type="entry name" value="ALKANE 1-MONOOXYGENASE 1"/>
    <property type="match status" value="1"/>
</dbReference>
<evidence type="ECO:0000256" key="2">
    <source>
        <dbReference type="ARBA" id="ARBA00010823"/>
    </source>
</evidence>
<feature type="non-terminal residue" evidence="14">
    <location>
        <position position="304"/>
    </location>
</feature>
<evidence type="ECO:0000256" key="6">
    <source>
        <dbReference type="ARBA" id="ARBA00022723"/>
    </source>
</evidence>
<evidence type="ECO:0000256" key="12">
    <source>
        <dbReference type="SAM" id="Phobius"/>
    </source>
</evidence>
<dbReference type="InterPro" id="IPR033885">
    <property type="entry name" value="AlkB/XylM"/>
</dbReference>
<dbReference type="GO" id="GO:0046872">
    <property type="term" value="F:metal ion binding"/>
    <property type="evidence" value="ECO:0007669"/>
    <property type="project" value="UniProtKB-KW"/>
</dbReference>
<dbReference type="GO" id="GO:0005886">
    <property type="term" value="C:plasma membrane"/>
    <property type="evidence" value="ECO:0007669"/>
    <property type="project" value="UniProtKB-SubCell"/>
</dbReference>
<evidence type="ECO:0000256" key="5">
    <source>
        <dbReference type="ARBA" id="ARBA00022692"/>
    </source>
</evidence>
<keyword evidence="10" id="KW-0503">Monooxygenase</keyword>
<keyword evidence="7 12" id="KW-1133">Transmembrane helix</keyword>
<keyword evidence="6" id="KW-0479">Metal-binding</keyword>
<dbReference type="PANTHER" id="PTHR38674">
    <property type="entry name" value="ALKANE 1-MONOOXYGENASE 1"/>
    <property type="match status" value="1"/>
</dbReference>
<feature type="domain" description="Fatty acid desaturase" evidence="13">
    <location>
        <begin position="115"/>
        <end position="303"/>
    </location>
</feature>
<evidence type="ECO:0000256" key="10">
    <source>
        <dbReference type="ARBA" id="ARBA00023033"/>
    </source>
</evidence>
<keyword evidence="11 12" id="KW-0472">Membrane</keyword>
<keyword evidence="9" id="KW-0408">Iron</keyword>
<evidence type="ECO:0000256" key="1">
    <source>
        <dbReference type="ARBA" id="ARBA00004429"/>
    </source>
</evidence>
<dbReference type="GO" id="GO:0004497">
    <property type="term" value="F:monooxygenase activity"/>
    <property type="evidence" value="ECO:0007669"/>
    <property type="project" value="UniProtKB-KW"/>
</dbReference>
<dbReference type="GO" id="GO:0006629">
    <property type="term" value="P:lipid metabolic process"/>
    <property type="evidence" value="ECO:0007669"/>
    <property type="project" value="InterPro"/>
</dbReference>
<protein>
    <recommendedName>
        <fullName evidence="13">Fatty acid desaturase domain-containing protein</fullName>
    </recommendedName>
</protein>
<feature type="transmembrane region" description="Helical" evidence="12">
    <location>
        <begin position="112"/>
        <end position="132"/>
    </location>
</feature>
<dbReference type="InterPro" id="IPR005804">
    <property type="entry name" value="FA_desaturase_dom"/>
</dbReference>
<feature type="transmembrane region" description="Helical" evidence="12">
    <location>
        <begin position="227"/>
        <end position="250"/>
    </location>
</feature>
<evidence type="ECO:0000256" key="3">
    <source>
        <dbReference type="ARBA" id="ARBA00022475"/>
    </source>
</evidence>
<comment type="subcellular location">
    <subcellularLocation>
        <location evidence="1">Cell inner membrane</location>
        <topology evidence="1">Multi-pass membrane protein</topology>
    </subcellularLocation>
</comment>
<sequence length="304" mass="34351">KYYVAPLLTSIVLIGILMGGHWMWMGFVITFVVMILGDAFLSEDPSQPEYDYPWLLELPLHMALPFVFVLLVSFAWSSGSENQDFLNLGEILNGLFSYDFLAARSGNGFFDYLGALLGVGFMVSGYGTVVGHDLSHRTRDKMSLIEARWLLSASCNADFAIEHVYGHHVTVGTNEDPATARRGENVYAFSIRSTVMGHISAWKHELKNIRKKGINIFSLRNKMITGYLMSVFWFVLFYFAGGIFGMMLFLGQAVFAKFVLEIVNYMEHYGLARNSNQKIGPEHSWNTNKRMSTMVLFSLTRHSA</sequence>
<evidence type="ECO:0000256" key="11">
    <source>
        <dbReference type="ARBA" id="ARBA00023136"/>
    </source>
</evidence>
<evidence type="ECO:0000256" key="7">
    <source>
        <dbReference type="ARBA" id="ARBA00022989"/>
    </source>
</evidence>
<keyword evidence="4" id="KW-0997">Cell inner membrane</keyword>
<keyword evidence="5 12" id="KW-0812">Transmembrane</keyword>